<evidence type="ECO:0008006" key="3">
    <source>
        <dbReference type="Google" id="ProtNLM"/>
    </source>
</evidence>
<evidence type="ECO:0000313" key="2">
    <source>
        <dbReference type="Proteomes" id="UP000499080"/>
    </source>
</evidence>
<comment type="caution">
    <text evidence="1">The sequence shown here is derived from an EMBL/GenBank/DDBJ whole genome shotgun (WGS) entry which is preliminary data.</text>
</comment>
<name>A0A4Y2D8Y8_ARAVE</name>
<dbReference type="EMBL" id="BGPR01000313">
    <property type="protein sequence ID" value="GBM12354.1"/>
    <property type="molecule type" value="Genomic_DNA"/>
</dbReference>
<reference evidence="1 2" key="1">
    <citation type="journal article" date="2019" name="Sci. Rep.">
        <title>Orb-weaving spider Araneus ventricosus genome elucidates the spidroin gene catalogue.</title>
        <authorList>
            <person name="Kono N."/>
            <person name="Nakamura H."/>
            <person name="Ohtoshi R."/>
            <person name="Moran D.A.P."/>
            <person name="Shinohara A."/>
            <person name="Yoshida Y."/>
            <person name="Fujiwara M."/>
            <person name="Mori M."/>
            <person name="Tomita M."/>
            <person name="Arakawa K."/>
        </authorList>
    </citation>
    <scope>NUCLEOTIDE SEQUENCE [LARGE SCALE GENOMIC DNA]</scope>
</reference>
<evidence type="ECO:0000313" key="1">
    <source>
        <dbReference type="EMBL" id="GBM12354.1"/>
    </source>
</evidence>
<dbReference type="OrthoDB" id="8117402at2759"/>
<gene>
    <name evidence="1" type="ORF">AVEN_211546_1</name>
</gene>
<dbReference type="AlphaFoldDB" id="A0A4Y2D8Y8"/>
<protein>
    <recommendedName>
        <fullName evidence="3">DUF4817 domain-containing protein</fullName>
    </recommendedName>
</protein>
<keyword evidence="2" id="KW-1185">Reference proteome</keyword>
<dbReference type="Proteomes" id="UP000499080">
    <property type="component" value="Unassembled WGS sequence"/>
</dbReference>
<organism evidence="1 2">
    <name type="scientific">Araneus ventricosus</name>
    <name type="common">Orbweaver spider</name>
    <name type="synonym">Epeira ventricosa</name>
    <dbReference type="NCBI Taxonomy" id="182803"/>
    <lineage>
        <taxon>Eukaryota</taxon>
        <taxon>Metazoa</taxon>
        <taxon>Ecdysozoa</taxon>
        <taxon>Arthropoda</taxon>
        <taxon>Chelicerata</taxon>
        <taxon>Arachnida</taxon>
        <taxon>Araneae</taxon>
        <taxon>Araneomorphae</taxon>
        <taxon>Entelegynae</taxon>
        <taxon>Araneoidea</taxon>
        <taxon>Araneidae</taxon>
        <taxon>Araneus</taxon>
    </lineage>
</organism>
<sequence length="91" mass="10079">MPVTKEERIYFILLAGSSITLHVAQTFNATRRTQITYDSVVTLIMKFKRTVSIADTSRSGRPKTPTDEGASTQVLAAMARSTTKETRRLSA</sequence>
<proteinExistence type="predicted"/>
<accession>A0A4Y2D8Y8</accession>